<dbReference type="Proteomes" id="UP000186817">
    <property type="component" value="Unassembled WGS sequence"/>
</dbReference>
<dbReference type="PANTHER" id="PTHR24346">
    <property type="entry name" value="MAP/MICROTUBULE AFFINITY-REGULATING KINASE"/>
    <property type="match status" value="1"/>
</dbReference>
<evidence type="ECO:0000256" key="3">
    <source>
        <dbReference type="ARBA" id="ARBA00022741"/>
    </source>
</evidence>
<feature type="compositionally biased region" description="Polar residues" evidence="7">
    <location>
        <begin position="979"/>
        <end position="988"/>
    </location>
</feature>
<evidence type="ECO:0000256" key="6">
    <source>
        <dbReference type="SAM" id="Coils"/>
    </source>
</evidence>
<dbReference type="GO" id="GO:0035556">
    <property type="term" value="P:intracellular signal transduction"/>
    <property type="evidence" value="ECO:0007669"/>
    <property type="project" value="TreeGrafter"/>
</dbReference>
<feature type="region of interest" description="Disordered" evidence="7">
    <location>
        <begin position="969"/>
        <end position="994"/>
    </location>
</feature>
<gene>
    <name evidence="10" type="ORF">AK812_SmicGene11850</name>
</gene>
<dbReference type="GO" id="GO:0005737">
    <property type="term" value="C:cytoplasm"/>
    <property type="evidence" value="ECO:0007669"/>
    <property type="project" value="TreeGrafter"/>
</dbReference>
<dbReference type="GO" id="GO:0005524">
    <property type="term" value="F:ATP binding"/>
    <property type="evidence" value="ECO:0007669"/>
    <property type="project" value="UniProtKB-KW"/>
</dbReference>
<evidence type="ECO:0000256" key="1">
    <source>
        <dbReference type="ARBA" id="ARBA00022527"/>
    </source>
</evidence>
<keyword evidence="8" id="KW-0812">Transmembrane</keyword>
<feature type="coiled-coil region" evidence="6">
    <location>
        <begin position="711"/>
        <end position="738"/>
    </location>
</feature>
<feature type="region of interest" description="Disordered" evidence="7">
    <location>
        <begin position="139"/>
        <end position="159"/>
    </location>
</feature>
<name>A0A1Q9EC36_SYMMI</name>
<keyword evidence="4" id="KW-0418">Kinase</keyword>
<evidence type="ECO:0000256" key="7">
    <source>
        <dbReference type="SAM" id="MobiDB-lite"/>
    </source>
</evidence>
<sequence length="1455" mass="158825">MVEWWNGGMVKWWNGGAALLVLAVLGARVLVVLVLLVVLLVLVLARVLVWALVSVFGVVAAAALPGKFGLRPTSPKKREILWHYDAQRAKVTDTTEWSAEVAGLRQELASLRGLQLNQAELHLQIESLKQELSDATAANAKQAVQGREELSSAREAAAKEEQRAIAAEALASRREQELSAAAEATAKEEQRAIAAEALASRREQELSAAAEATAKEEQRAIAAEALASRREQELQQLEWELSAAAEATAKEEQRAIAAEALASRREQELLMQERRAIAAEALASRQEQELSITIEATSKEEAACTAQRSIEAEAAALRRVQELSSSLELQVQRAAAAEELAKQRAQELSKAVDTATEQERLTATAEALANERLQELTAARDKVECEAQRARDAENLAAQRQQELLEAEAAHGSRSEELRSILDSQREEVAKLTSGLAEAEAQLAQMADLRAESASLREELTSAKRASSEQADKDAATQLELSSVREQVPKLQARIKELEELSQGAEAELTEQRTRMEGLQQEILLLRTASSQQADKDAATQLELSGLREQVPQLQARIKDLEAESSESVALEAKTWEAKLQKELAAAQAVADEAQRHDQEELQKRLASLEEELGSAVAAHRREVDRAVAAEAATEESRRLSSQSKEEVAKLHTLLAEAEAKLQQLPAIAADVSSLREALAEAQKERDLQVAAASRTAQALAEAQQERDLQVAAANRTAQEALEELQKAELERQSAVSKQAAERAGLVAEVECAQEARQREMRQAADLAVSLKQEQVHRTTLEVELVNQRSRMEELQQELVRLRTASSQQVHAAELELQKLKAEVDRRPPSVRSAPRSARAESEASIISTARKSYYGAEESTVSLHLALHQDPVAENEAMSPALRVSLGGEVVPVSSLGSACIEVADGRGPSLADTWPNKVASDTPRSGQFIVAQALTDDARKTALDLARDVERTREALALAAGEELPRPLLLGRGSSGNTPRTPMLTSRSDETPPMDLSYSLAVTVADKVSADEVKPPRPYCLALLVVMSGGCQATVGTAPGSGVKIARAEQGCSRDTAAEVLMSEACRAMSTQKYSESAGSLPSNSTASASSPTDSTSTVSPRSCLGFAALEEVKEVEAHFEAVSGDVQQWSPTSFEFQRTLEKAARNQGHVSLMKCVNDGSFVAVKVMPISWTSTGAMVIDHCHQQHRLHHPEDTENPWVDLGIVRHLSKKGVDFLCHPQGIFRDNAWLYCASDVATEGDLFTFVTPGPEPGLEREEALRPFMVQLFSAMRYLHDRYIAHCDISMENILVSKKLTDGHLQVKIIDFSMAVVGEKMTCGHRGKPSYQAPEMTLTQFYDPFLVDCFGMGVVLFSAAARAYPWLCTVQGRCKCFDYVREHGHRKFWRIRKVKKTQPTKNIDQCFSEELKLLVEGLLALQPSERFSIDEAFGLAWLRDGDGTVAAACTPFGSSSAFS</sequence>
<keyword evidence="2" id="KW-0808">Transferase</keyword>
<dbReference type="GO" id="GO:0004674">
    <property type="term" value="F:protein serine/threonine kinase activity"/>
    <property type="evidence" value="ECO:0007669"/>
    <property type="project" value="UniProtKB-KW"/>
</dbReference>
<reference evidence="10 11" key="1">
    <citation type="submission" date="2016-02" db="EMBL/GenBank/DDBJ databases">
        <title>Genome analysis of coral dinoflagellate symbionts highlights evolutionary adaptations to a symbiotic lifestyle.</title>
        <authorList>
            <person name="Aranda M."/>
            <person name="Li Y."/>
            <person name="Liew Y.J."/>
            <person name="Baumgarten S."/>
            <person name="Simakov O."/>
            <person name="Wilson M."/>
            <person name="Piel J."/>
            <person name="Ashoor H."/>
            <person name="Bougouffa S."/>
            <person name="Bajic V.B."/>
            <person name="Ryu T."/>
            <person name="Ravasi T."/>
            <person name="Bayer T."/>
            <person name="Micklem G."/>
            <person name="Kim H."/>
            <person name="Bhak J."/>
            <person name="Lajeunesse T.C."/>
            <person name="Voolstra C.R."/>
        </authorList>
    </citation>
    <scope>NUCLEOTIDE SEQUENCE [LARGE SCALE GENOMIC DNA]</scope>
    <source>
        <strain evidence="10 11">CCMP2467</strain>
    </source>
</reference>
<dbReference type="Pfam" id="PF00069">
    <property type="entry name" value="Pkinase"/>
    <property type="match status" value="1"/>
</dbReference>
<feature type="transmembrane region" description="Helical" evidence="8">
    <location>
        <begin position="12"/>
        <end position="40"/>
    </location>
</feature>
<evidence type="ECO:0000256" key="8">
    <source>
        <dbReference type="SAM" id="Phobius"/>
    </source>
</evidence>
<dbReference type="Gene3D" id="1.10.510.10">
    <property type="entry name" value="Transferase(Phosphotransferase) domain 1"/>
    <property type="match status" value="1"/>
</dbReference>
<feature type="region of interest" description="Disordered" evidence="7">
    <location>
        <begin position="1078"/>
        <end position="1102"/>
    </location>
</feature>
<keyword evidence="5" id="KW-0067">ATP-binding</keyword>
<dbReference type="SMART" id="SM00220">
    <property type="entry name" value="S_TKc"/>
    <property type="match status" value="1"/>
</dbReference>
<feature type="compositionally biased region" description="Low complexity" evidence="7">
    <location>
        <begin position="969"/>
        <end position="978"/>
    </location>
</feature>
<protein>
    <recommendedName>
        <fullName evidence="9">Protein kinase domain-containing protein</fullName>
    </recommendedName>
</protein>
<feature type="compositionally biased region" description="Low complexity" evidence="7">
    <location>
        <begin position="1082"/>
        <end position="1102"/>
    </location>
</feature>
<keyword evidence="8" id="KW-0472">Membrane</keyword>
<evidence type="ECO:0000256" key="5">
    <source>
        <dbReference type="ARBA" id="ARBA00022840"/>
    </source>
</evidence>
<evidence type="ECO:0000256" key="2">
    <source>
        <dbReference type="ARBA" id="ARBA00022679"/>
    </source>
</evidence>
<dbReference type="SUPFAM" id="SSF56112">
    <property type="entry name" value="Protein kinase-like (PK-like)"/>
    <property type="match status" value="1"/>
</dbReference>
<dbReference type="EMBL" id="LSRX01000196">
    <property type="protein sequence ID" value="OLQ04996.1"/>
    <property type="molecule type" value="Genomic_DNA"/>
</dbReference>
<keyword evidence="3" id="KW-0547">Nucleotide-binding</keyword>
<keyword evidence="1" id="KW-0723">Serine/threonine-protein kinase</keyword>
<dbReference type="InterPro" id="IPR000719">
    <property type="entry name" value="Prot_kinase_dom"/>
</dbReference>
<feature type="coiled-coil region" evidence="6">
    <location>
        <begin position="220"/>
        <end position="254"/>
    </location>
</feature>
<evidence type="ECO:0000259" key="9">
    <source>
        <dbReference type="PROSITE" id="PS50011"/>
    </source>
</evidence>
<organism evidence="10 11">
    <name type="scientific">Symbiodinium microadriaticum</name>
    <name type="common">Dinoflagellate</name>
    <name type="synonym">Zooxanthella microadriatica</name>
    <dbReference type="NCBI Taxonomy" id="2951"/>
    <lineage>
        <taxon>Eukaryota</taxon>
        <taxon>Sar</taxon>
        <taxon>Alveolata</taxon>
        <taxon>Dinophyceae</taxon>
        <taxon>Suessiales</taxon>
        <taxon>Symbiodiniaceae</taxon>
        <taxon>Symbiodinium</taxon>
    </lineage>
</organism>
<evidence type="ECO:0000256" key="4">
    <source>
        <dbReference type="ARBA" id="ARBA00022777"/>
    </source>
</evidence>
<feature type="compositionally biased region" description="Basic and acidic residues" evidence="7">
    <location>
        <begin position="146"/>
        <end position="159"/>
    </location>
</feature>
<proteinExistence type="predicted"/>
<keyword evidence="8" id="KW-1133">Transmembrane helix</keyword>
<feature type="domain" description="Protein kinase" evidence="9">
    <location>
        <begin position="1137"/>
        <end position="1434"/>
    </location>
</feature>
<accession>A0A1Q9EC36</accession>
<keyword evidence="6" id="KW-0175">Coiled coil</keyword>
<evidence type="ECO:0000313" key="11">
    <source>
        <dbReference type="Proteomes" id="UP000186817"/>
    </source>
</evidence>
<dbReference type="PROSITE" id="PS50011">
    <property type="entry name" value="PROTEIN_KINASE_DOM"/>
    <property type="match status" value="1"/>
</dbReference>
<dbReference type="OrthoDB" id="541276at2759"/>
<dbReference type="InterPro" id="IPR011009">
    <property type="entry name" value="Kinase-like_dom_sf"/>
</dbReference>
<dbReference type="PANTHER" id="PTHR24346:SF82">
    <property type="entry name" value="KP78A-RELATED"/>
    <property type="match status" value="1"/>
</dbReference>
<comment type="caution">
    <text evidence="10">The sequence shown here is derived from an EMBL/GenBank/DDBJ whole genome shotgun (WGS) entry which is preliminary data.</text>
</comment>
<feature type="transmembrane region" description="Helical" evidence="8">
    <location>
        <begin position="47"/>
        <end position="66"/>
    </location>
</feature>
<evidence type="ECO:0000313" key="10">
    <source>
        <dbReference type="EMBL" id="OLQ04996.1"/>
    </source>
</evidence>
<feature type="coiled-coil region" evidence="6">
    <location>
        <begin position="338"/>
        <end position="661"/>
    </location>
</feature>
<keyword evidence="11" id="KW-1185">Reference proteome</keyword>
<feature type="coiled-coil region" evidence="6">
    <location>
        <begin position="778"/>
        <end position="823"/>
    </location>
</feature>